<protein>
    <submittedName>
        <fullName evidence="2">Uncharacterized protein</fullName>
    </submittedName>
</protein>
<keyword evidence="3" id="KW-1185">Reference proteome</keyword>
<feature type="compositionally biased region" description="Low complexity" evidence="1">
    <location>
        <begin position="235"/>
        <end position="254"/>
    </location>
</feature>
<feature type="region of interest" description="Disordered" evidence="1">
    <location>
        <begin position="1"/>
        <end position="30"/>
    </location>
</feature>
<feature type="region of interest" description="Disordered" evidence="1">
    <location>
        <begin position="109"/>
        <end position="140"/>
    </location>
</feature>
<name>A0A9D4TL37_CHLVU</name>
<comment type="caution">
    <text evidence="2">The sequence shown here is derived from an EMBL/GenBank/DDBJ whole genome shotgun (WGS) entry which is preliminary data.</text>
</comment>
<reference evidence="2" key="1">
    <citation type="journal article" date="2019" name="Plant J.">
        <title>Chlorella vulgaris genome assembly and annotation reveals the molecular basis for metabolic acclimation to high light conditions.</title>
        <authorList>
            <person name="Cecchin M."/>
            <person name="Marcolungo L."/>
            <person name="Rossato M."/>
            <person name="Girolomoni L."/>
            <person name="Cosentino E."/>
            <person name="Cuine S."/>
            <person name="Li-Beisson Y."/>
            <person name="Delledonne M."/>
            <person name="Ballottari M."/>
        </authorList>
    </citation>
    <scope>NUCLEOTIDE SEQUENCE</scope>
    <source>
        <strain evidence="2">211/11P</strain>
    </source>
</reference>
<sequence length="383" mass="39609">MADASAASWGPERGPWDPGGPSTNAAGSPPALACSETLSLLLPCGLTAEELASITAGPPDMSPTAAPAPQPSVPCSVSAARETRLSFDSINRVAAAVAAEKARLRRLRRQQQGSVSGTPGELALLHSQPPSPTCRGRVGLGDGKQLVERQRSSSEGQVPDMSAAAASRSLLHTSTQAVAPQRSAGIAAHAPCQTTYQPPLPAARTAQSSSHRLSLAASDTPQQAVRSSAPAHSMQHQLQLPPAAASAGSLAPTSQSDQAMQLEQDSADLELQAKQLTLTPAPASSAAVRTPAVQCGAFLEGQDAVDYASLVAAAVTSASQLPAEEAEDKEEELQPLSPCLQEMRSSRKPTRMQPHPHGRHPADAHKPRLKGGLLAAINNLLRH</sequence>
<dbReference type="AlphaFoldDB" id="A0A9D4TL37"/>
<evidence type="ECO:0000256" key="1">
    <source>
        <dbReference type="SAM" id="MobiDB-lite"/>
    </source>
</evidence>
<feature type="region of interest" description="Disordered" evidence="1">
    <location>
        <begin position="195"/>
        <end position="261"/>
    </location>
</feature>
<proteinExistence type="predicted"/>
<feature type="region of interest" description="Disordered" evidence="1">
    <location>
        <begin position="342"/>
        <end position="366"/>
    </location>
</feature>
<organism evidence="2 3">
    <name type="scientific">Chlorella vulgaris</name>
    <name type="common">Green alga</name>
    <dbReference type="NCBI Taxonomy" id="3077"/>
    <lineage>
        <taxon>Eukaryota</taxon>
        <taxon>Viridiplantae</taxon>
        <taxon>Chlorophyta</taxon>
        <taxon>core chlorophytes</taxon>
        <taxon>Trebouxiophyceae</taxon>
        <taxon>Chlorellales</taxon>
        <taxon>Chlorellaceae</taxon>
        <taxon>Chlorella clade</taxon>
        <taxon>Chlorella</taxon>
    </lineage>
</organism>
<feature type="compositionally biased region" description="Polar residues" evidence="1">
    <location>
        <begin position="205"/>
        <end position="226"/>
    </location>
</feature>
<dbReference type="EMBL" id="SIDB01000009">
    <property type="protein sequence ID" value="KAI3428536.1"/>
    <property type="molecule type" value="Genomic_DNA"/>
</dbReference>
<dbReference type="Proteomes" id="UP001055712">
    <property type="component" value="Unassembled WGS sequence"/>
</dbReference>
<feature type="compositionally biased region" description="Basic residues" evidence="1">
    <location>
        <begin position="346"/>
        <end position="359"/>
    </location>
</feature>
<evidence type="ECO:0000313" key="2">
    <source>
        <dbReference type="EMBL" id="KAI3428536.1"/>
    </source>
</evidence>
<evidence type="ECO:0000313" key="3">
    <source>
        <dbReference type="Proteomes" id="UP001055712"/>
    </source>
</evidence>
<feature type="region of interest" description="Disordered" evidence="1">
    <location>
        <begin position="54"/>
        <end position="75"/>
    </location>
</feature>
<reference evidence="2" key="2">
    <citation type="submission" date="2020-11" db="EMBL/GenBank/DDBJ databases">
        <authorList>
            <person name="Cecchin M."/>
            <person name="Marcolungo L."/>
            <person name="Rossato M."/>
            <person name="Girolomoni L."/>
            <person name="Cosentino E."/>
            <person name="Cuine S."/>
            <person name="Li-Beisson Y."/>
            <person name="Delledonne M."/>
            <person name="Ballottari M."/>
        </authorList>
    </citation>
    <scope>NUCLEOTIDE SEQUENCE</scope>
    <source>
        <strain evidence="2">211/11P</strain>
        <tissue evidence="2">Whole cell</tissue>
    </source>
</reference>
<accession>A0A9D4TL37</accession>
<gene>
    <name evidence="2" type="ORF">D9Q98_007359</name>
</gene>